<name>G2XME8_ORYBR</name>
<feature type="compositionally biased region" description="Polar residues" evidence="1">
    <location>
        <begin position="132"/>
        <end position="144"/>
    </location>
</feature>
<feature type="compositionally biased region" description="Basic and acidic residues" evidence="1">
    <location>
        <begin position="88"/>
        <end position="128"/>
    </location>
</feature>
<feature type="compositionally biased region" description="Basic and acidic residues" evidence="1">
    <location>
        <begin position="44"/>
        <end position="67"/>
    </location>
</feature>
<gene>
    <name evidence="2" type="primary">Ob12g0082E03_6</name>
</gene>
<dbReference type="AlphaFoldDB" id="G2XME8"/>
<feature type="region of interest" description="Disordered" evidence="1">
    <location>
        <begin position="1"/>
        <end position="169"/>
    </location>
</feature>
<sequence>MATGDGAPPVTASLVVAPRPHCHRSNAAPRPLSPGRMQRRRGCERRAASRDVRRWSGRKARELDTATRRRWRSSVASGGARGGGCRGEPLEWMRERRGAPEGLSGDRWETASRRMGKDEASGIDDKGKSNRKQSLATKNSQQANLGDAHSFPPFPPNPPNSIAISSTKN</sequence>
<dbReference type="EMBL" id="FQ378033">
    <property type="protein sequence ID" value="CBX25339.1"/>
    <property type="molecule type" value="Genomic_DNA"/>
</dbReference>
<proteinExistence type="predicted"/>
<accession>G2XME8</accession>
<protein>
    <submittedName>
        <fullName evidence="2">Hypothetical_protein</fullName>
    </submittedName>
</protein>
<organism evidence="2">
    <name type="scientific">Oryza brachyantha</name>
    <name type="common">malo sina</name>
    <dbReference type="NCBI Taxonomy" id="4533"/>
    <lineage>
        <taxon>Eukaryota</taxon>
        <taxon>Viridiplantae</taxon>
        <taxon>Streptophyta</taxon>
        <taxon>Embryophyta</taxon>
        <taxon>Tracheophyta</taxon>
        <taxon>Spermatophyta</taxon>
        <taxon>Magnoliopsida</taxon>
        <taxon>Liliopsida</taxon>
        <taxon>Poales</taxon>
        <taxon>Poaceae</taxon>
        <taxon>BOP clade</taxon>
        <taxon>Oryzoideae</taxon>
        <taxon>Oryzeae</taxon>
        <taxon>Oryzinae</taxon>
        <taxon>Oryza</taxon>
    </lineage>
</organism>
<evidence type="ECO:0000256" key="1">
    <source>
        <dbReference type="SAM" id="MobiDB-lite"/>
    </source>
</evidence>
<evidence type="ECO:0000313" key="2">
    <source>
        <dbReference type="EMBL" id="CBX25339.1"/>
    </source>
</evidence>
<reference evidence="2" key="1">
    <citation type="submission" date="2010-10" db="EMBL/GenBank/DDBJ databases">
        <authorList>
            <person name="Genoscope - CEA"/>
        </authorList>
    </citation>
    <scope>NUCLEOTIDE SEQUENCE</scope>
</reference>